<name>A0A816AL51_ADIRI</name>
<accession>A0A816AL51</accession>
<dbReference type="EMBL" id="CAJNOR010006507">
    <property type="protein sequence ID" value="CAF1596994.1"/>
    <property type="molecule type" value="Genomic_DNA"/>
</dbReference>
<dbReference type="Proteomes" id="UP000663828">
    <property type="component" value="Unassembled WGS sequence"/>
</dbReference>
<evidence type="ECO:0000313" key="2">
    <source>
        <dbReference type="Proteomes" id="UP000663828"/>
    </source>
</evidence>
<dbReference type="AlphaFoldDB" id="A0A816AL51"/>
<proteinExistence type="predicted"/>
<gene>
    <name evidence="1" type="ORF">XAT740_LOCUS47227</name>
</gene>
<dbReference type="InterPro" id="IPR036034">
    <property type="entry name" value="PDZ_sf"/>
</dbReference>
<comment type="caution">
    <text evidence="1">The sequence shown here is derived from an EMBL/GenBank/DDBJ whole genome shotgun (WGS) entry which is preliminary data.</text>
</comment>
<dbReference type="Gene3D" id="2.30.42.10">
    <property type="match status" value="1"/>
</dbReference>
<sequence length="275" mass="31729">MQRAIVKQRLGITLAYHKRRRVHYLRLIDRSLFSLAYRAGLKDYDRIISLNGIIIENDTPDKFKRRFCLDGSYSIQLLVCNRATYEHYKSNSKALHSGFPTVQQLVPVYATTISDSDKDIPMIHFDEQSRKGNILFVGHYEDCEELKEQYTTDQLSRERSSQYVKHGPLDFSTLMLLDKTMNWILVKSFISSINRLVIDTSNDIDLKEFANLQQLVLCNKNSQHISQIDPKVVHHLTHLSFLCGSKFIPPQYLAHNVFSAALPSLRHVDLGCINS</sequence>
<reference evidence="1" key="1">
    <citation type="submission" date="2021-02" db="EMBL/GenBank/DDBJ databases">
        <authorList>
            <person name="Nowell W R."/>
        </authorList>
    </citation>
    <scope>NUCLEOTIDE SEQUENCE</scope>
</reference>
<evidence type="ECO:0000313" key="1">
    <source>
        <dbReference type="EMBL" id="CAF1596994.1"/>
    </source>
</evidence>
<dbReference type="SUPFAM" id="SSF50156">
    <property type="entry name" value="PDZ domain-like"/>
    <property type="match status" value="1"/>
</dbReference>
<protein>
    <recommendedName>
        <fullName evidence="3">PDZ domain-containing protein</fullName>
    </recommendedName>
</protein>
<evidence type="ECO:0008006" key="3">
    <source>
        <dbReference type="Google" id="ProtNLM"/>
    </source>
</evidence>
<keyword evidence="2" id="KW-1185">Reference proteome</keyword>
<organism evidence="1 2">
    <name type="scientific">Adineta ricciae</name>
    <name type="common">Rotifer</name>
    <dbReference type="NCBI Taxonomy" id="249248"/>
    <lineage>
        <taxon>Eukaryota</taxon>
        <taxon>Metazoa</taxon>
        <taxon>Spiralia</taxon>
        <taxon>Gnathifera</taxon>
        <taxon>Rotifera</taxon>
        <taxon>Eurotatoria</taxon>
        <taxon>Bdelloidea</taxon>
        <taxon>Adinetida</taxon>
        <taxon>Adinetidae</taxon>
        <taxon>Adineta</taxon>
    </lineage>
</organism>